<dbReference type="eggNOG" id="ENOG502RQEK">
    <property type="taxonomic scope" value="Eukaryota"/>
</dbReference>
<dbReference type="STRING" id="7897.ENSLACP00000006408"/>
<dbReference type="FunCoup" id="H3A9T7">
    <property type="interactions" value="438"/>
</dbReference>
<feature type="region of interest" description="Disordered" evidence="8">
    <location>
        <begin position="337"/>
        <end position="358"/>
    </location>
</feature>
<sequence length="358" mass="40513">ISDRMEPLPLAAPITEVETGSHSWKAYLTFLKGDSRLPEFMAMHMVDDIQIMYYDSEIGHCVTKQDWMETVNKEVSNYWNTQGDALRDRQKNLKFMVKALMNESNQSSGVHTFQNLYGCTLNDDDTTTGFWNSGYDGDDFSNFDTRGMTLSPGQGKSRMVEKFCSVDQKNVPHTKVYLEQECIEWLRNFLRYGKQKLERKVRPKVVVYDRLASESNSIVLTCLATGFYPRAIDVSWVRDGETQMDSAATEGILPNEDETYQIRKRLEIGSEDKHNYTCRVEHSSTELPQIVAWAPSPGLKDGILVPVLVVSVLVLVLVLLLSVTGFVVWKKKKPGIKESGYNQAQQNESGDSSSNTSS</sequence>
<dbReference type="InterPro" id="IPR013783">
    <property type="entry name" value="Ig-like_fold"/>
</dbReference>
<keyword evidence="5" id="KW-1015">Disulfide bond</keyword>
<dbReference type="InterPro" id="IPR001039">
    <property type="entry name" value="MHC_I_a_a1/a2"/>
</dbReference>
<dbReference type="CDD" id="cd21029">
    <property type="entry name" value="IgC1_CD1"/>
    <property type="match status" value="1"/>
</dbReference>
<reference evidence="11" key="2">
    <citation type="submission" date="2025-08" db="UniProtKB">
        <authorList>
            <consortium name="Ensembl"/>
        </authorList>
    </citation>
    <scope>IDENTIFICATION</scope>
</reference>
<evidence type="ECO:0000256" key="1">
    <source>
        <dbReference type="ARBA" id="ARBA00004236"/>
    </source>
</evidence>
<dbReference type="OMA" id="ILMENRC"/>
<dbReference type="EMBL" id="AFYH01228264">
    <property type="status" value="NOT_ANNOTATED_CDS"/>
    <property type="molecule type" value="Genomic_DNA"/>
</dbReference>
<dbReference type="Proteomes" id="UP000008672">
    <property type="component" value="Unassembled WGS sequence"/>
</dbReference>
<comment type="similarity">
    <text evidence="7">Belongs to the MHC class I family.</text>
</comment>
<evidence type="ECO:0000256" key="7">
    <source>
        <dbReference type="RuleBase" id="RU004439"/>
    </source>
</evidence>
<dbReference type="SMART" id="SM00407">
    <property type="entry name" value="IGc1"/>
    <property type="match status" value="1"/>
</dbReference>
<evidence type="ECO:0000256" key="4">
    <source>
        <dbReference type="ARBA" id="ARBA00023136"/>
    </source>
</evidence>
<dbReference type="PANTHER" id="PTHR16675">
    <property type="entry name" value="MHC CLASS I-RELATED"/>
    <property type="match status" value="1"/>
</dbReference>
<dbReference type="InterPro" id="IPR036179">
    <property type="entry name" value="Ig-like_dom_sf"/>
</dbReference>
<keyword evidence="4 9" id="KW-0472">Membrane</keyword>
<evidence type="ECO:0000256" key="5">
    <source>
        <dbReference type="ARBA" id="ARBA00023157"/>
    </source>
</evidence>
<keyword evidence="3" id="KW-0732">Signal</keyword>
<dbReference type="Pfam" id="PF07654">
    <property type="entry name" value="C1-set"/>
    <property type="match status" value="1"/>
</dbReference>
<keyword evidence="9" id="KW-0812">Transmembrane</keyword>
<reference evidence="12" key="1">
    <citation type="submission" date="2011-08" db="EMBL/GenBank/DDBJ databases">
        <title>The draft genome of Latimeria chalumnae.</title>
        <authorList>
            <person name="Di Palma F."/>
            <person name="Alfoldi J."/>
            <person name="Johnson J."/>
            <person name="Berlin A."/>
            <person name="Gnerre S."/>
            <person name="Jaffe D."/>
            <person name="MacCallum I."/>
            <person name="Young S."/>
            <person name="Walker B.J."/>
            <person name="Lander E."/>
            <person name="Lindblad-Toh K."/>
        </authorList>
    </citation>
    <scope>NUCLEOTIDE SEQUENCE [LARGE SCALE GENOMIC DNA]</scope>
    <source>
        <strain evidence="12">Wild caught</strain>
    </source>
</reference>
<protein>
    <recommendedName>
        <fullName evidence="10">Ig-like domain-containing protein</fullName>
    </recommendedName>
</protein>
<dbReference type="Gene3D" id="2.60.40.10">
    <property type="entry name" value="Immunoglobulins"/>
    <property type="match status" value="1"/>
</dbReference>
<evidence type="ECO:0000313" key="11">
    <source>
        <dbReference type="Ensembl" id="ENSLACP00000006408.1"/>
    </source>
</evidence>
<dbReference type="SUPFAM" id="SSF54452">
    <property type="entry name" value="MHC antigen-recognition domain"/>
    <property type="match status" value="1"/>
</dbReference>
<evidence type="ECO:0000259" key="10">
    <source>
        <dbReference type="PROSITE" id="PS50835"/>
    </source>
</evidence>
<dbReference type="GeneTree" id="ENSGT01120000271825"/>
<feature type="transmembrane region" description="Helical" evidence="9">
    <location>
        <begin position="303"/>
        <end position="329"/>
    </location>
</feature>
<dbReference type="FunFam" id="3.30.500.10:FF:000003">
    <property type="entry name" value="IgG receptor FcRn large subunit p51"/>
    <property type="match status" value="1"/>
</dbReference>
<evidence type="ECO:0000256" key="6">
    <source>
        <dbReference type="ARBA" id="ARBA00023180"/>
    </source>
</evidence>
<dbReference type="Gene3D" id="3.30.500.10">
    <property type="entry name" value="MHC class I-like antigen recognition-like"/>
    <property type="match status" value="1"/>
</dbReference>
<dbReference type="InterPro" id="IPR037055">
    <property type="entry name" value="MHC_I-like_Ag-recog_sf"/>
</dbReference>
<dbReference type="AlphaFoldDB" id="H3A9T7"/>
<feature type="compositionally biased region" description="Low complexity" evidence="8">
    <location>
        <begin position="349"/>
        <end position="358"/>
    </location>
</feature>
<dbReference type="InParanoid" id="H3A9T7"/>
<proteinExistence type="inferred from homology"/>
<dbReference type="PROSITE" id="PS00290">
    <property type="entry name" value="IG_MHC"/>
    <property type="match status" value="1"/>
</dbReference>
<evidence type="ECO:0000256" key="8">
    <source>
        <dbReference type="SAM" id="MobiDB-lite"/>
    </source>
</evidence>
<dbReference type="InterPro" id="IPR003006">
    <property type="entry name" value="Ig/MHC_CS"/>
</dbReference>
<dbReference type="InterPro" id="IPR003597">
    <property type="entry name" value="Ig_C1-set"/>
</dbReference>
<feature type="domain" description="Ig-like" evidence="10">
    <location>
        <begin position="203"/>
        <end position="292"/>
    </location>
</feature>
<dbReference type="Ensembl" id="ENSLACT00000006461.1">
    <property type="protein sequence ID" value="ENSLACP00000006408.1"/>
    <property type="gene ID" value="ENSLACG00000005685.2"/>
</dbReference>
<keyword evidence="12" id="KW-1185">Reference proteome</keyword>
<accession>H3A9T7</accession>
<dbReference type="EMBL" id="AFYH01228265">
    <property type="status" value="NOT_ANNOTATED_CDS"/>
    <property type="molecule type" value="Genomic_DNA"/>
</dbReference>
<dbReference type="PROSITE" id="PS50835">
    <property type="entry name" value="IG_LIKE"/>
    <property type="match status" value="1"/>
</dbReference>
<dbReference type="SUPFAM" id="SSF48726">
    <property type="entry name" value="Immunoglobulin"/>
    <property type="match status" value="1"/>
</dbReference>
<keyword evidence="9" id="KW-1133">Transmembrane helix</keyword>
<dbReference type="Pfam" id="PF00129">
    <property type="entry name" value="MHC_I"/>
    <property type="match status" value="1"/>
</dbReference>
<keyword evidence="6" id="KW-0325">Glycoprotein</keyword>
<dbReference type="InterPro" id="IPR011161">
    <property type="entry name" value="MHC_I-like_Ag-recog"/>
</dbReference>
<dbReference type="InterPro" id="IPR050208">
    <property type="entry name" value="MHC_class-I_related"/>
</dbReference>
<keyword evidence="2" id="KW-1003">Cell membrane</keyword>
<dbReference type="PRINTS" id="PR01638">
    <property type="entry name" value="MHCCLASSI"/>
</dbReference>
<dbReference type="PANTHER" id="PTHR16675:SF235">
    <property type="entry name" value="SHKT DOMAIN-CONTAINING PROTEIN"/>
    <property type="match status" value="1"/>
</dbReference>
<organism evidence="11 12">
    <name type="scientific">Latimeria chalumnae</name>
    <name type="common">Coelacanth</name>
    <dbReference type="NCBI Taxonomy" id="7897"/>
    <lineage>
        <taxon>Eukaryota</taxon>
        <taxon>Metazoa</taxon>
        <taxon>Chordata</taxon>
        <taxon>Craniata</taxon>
        <taxon>Vertebrata</taxon>
        <taxon>Euteleostomi</taxon>
        <taxon>Coelacanthiformes</taxon>
        <taxon>Coelacanthidae</taxon>
        <taxon>Latimeria</taxon>
    </lineage>
</organism>
<dbReference type="EMBL" id="AFYH01228263">
    <property type="status" value="NOT_ANNOTATED_CDS"/>
    <property type="molecule type" value="Genomic_DNA"/>
</dbReference>
<dbReference type="GO" id="GO:0005615">
    <property type="term" value="C:extracellular space"/>
    <property type="evidence" value="ECO:0007669"/>
    <property type="project" value="TreeGrafter"/>
</dbReference>
<evidence type="ECO:0000256" key="3">
    <source>
        <dbReference type="ARBA" id="ARBA00022729"/>
    </source>
</evidence>
<dbReference type="InterPro" id="IPR007110">
    <property type="entry name" value="Ig-like_dom"/>
</dbReference>
<evidence type="ECO:0000313" key="12">
    <source>
        <dbReference type="Proteomes" id="UP000008672"/>
    </source>
</evidence>
<evidence type="ECO:0000256" key="2">
    <source>
        <dbReference type="ARBA" id="ARBA00022475"/>
    </source>
</evidence>
<dbReference type="GO" id="GO:0009897">
    <property type="term" value="C:external side of plasma membrane"/>
    <property type="evidence" value="ECO:0007669"/>
    <property type="project" value="TreeGrafter"/>
</dbReference>
<name>H3A9T7_LATCH</name>
<reference evidence="11" key="3">
    <citation type="submission" date="2025-09" db="UniProtKB">
        <authorList>
            <consortium name="Ensembl"/>
        </authorList>
    </citation>
    <scope>IDENTIFICATION</scope>
</reference>
<dbReference type="InterPro" id="IPR011162">
    <property type="entry name" value="MHC_I/II-like_Ag-recog"/>
</dbReference>
<dbReference type="GO" id="GO:0006955">
    <property type="term" value="P:immune response"/>
    <property type="evidence" value="ECO:0007669"/>
    <property type="project" value="TreeGrafter"/>
</dbReference>
<comment type="subcellular location">
    <subcellularLocation>
        <location evidence="1">Cell membrane</location>
    </subcellularLocation>
</comment>
<evidence type="ECO:0000256" key="9">
    <source>
        <dbReference type="SAM" id="Phobius"/>
    </source>
</evidence>